<accession>A0AAW2F599</accession>
<evidence type="ECO:0000313" key="2">
    <source>
        <dbReference type="Proteomes" id="UP001430953"/>
    </source>
</evidence>
<dbReference type="EMBL" id="JADYXP020000013">
    <property type="protein sequence ID" value="KAL0111216.1"/>
    <property type="molecule type" value="Genomic_DNA"/>
</dbReference>
<proteinExistence type="predicted"/>
<keyword evidence="2" id="KW-1185">Reference proteome</keyword>
<comment type="caution">
    <text evidence="1">The sequence shown here is derived from an EMBL/GenBank/DDBJ whole genome shotgun (WGS) entry which is preliminary data.</text>
</comment>
<sequence>MVWLKKINVWLSDSLNIRITQRDVIRRVKNSEIK</sequence>
<name>A0AAW2F599_9HYME</name>
<evidence type="ECO:0000313" key="1">
    <source>
        <dbReference type="EMBL" id="KAL0111216.1"/>
    </source>
</evidence>
<reference evidence="1 2" key="1">
    <citation type="submission" date="2023-03" db="EMBL/GenBank/DDBJ databases">
        <title>High recombination rates correlate with genetic variation in Cardiocondyla obscurior ants.</title>
        <authorList>
            <person name="Errbii M."/>
        </authorList>
    </citation>
    <scope>NUCLEOTIDE SEQUENCE [LARGE SCALE GENOMIC DNA]</scope>
    <source>
        <strain evidence="1">Alpha-2009</strain>
        <tissue evidence="1">Whole body</tissue>
    </source>
</reference>
<dbReference type="Proteomes" id="UP001430953">
    <property type="component" value="Unassembled WGS sequence"/>
</dbReference>
<protein>
    <submittedName>
        <fullName evidence="1">Uncharacterized protein</fullName>
    </submittedName>
</protein>
<organism evidence="1 2">
    <name type="scientific">Cardiocondyla obscurior</name>
    <dbReference type="NCBI Taxonomy" id="286306"/>
    <lineage>
        <taxon>Eukaryota</taxon>
        <taxon>Metazoa</taxon>
        <taxon>Ecdysozoa</taxon>
        <taxon>Arthropoda</taxon>
        <taxon>Hexapoda</taxon>
        <taxon>Insecta</taxon>
        <taxon>Pterygota</taxon>
        <taxon>Neoptera</taxon>
        <taxon>Endopterygota</taxon>
        <taxon>Hymenoptera</taxon>
        <taxon>Apocrita</taxon>
        <taxon>Aculeata</taxon>
        <taxon>Formicoidea</taxon>
        <taxon>Formicidae</taxon>
        <taxon>Myrmicinae</taxon>
        <taxon>Cardiocondyla</taxon>
    </lineage>
</organism>
<dbReference type="AlphaFoldDB" id="A0AAW2F599"/>
<gene>
    <name evidence="1" type="ORF">PUN28_012844</name>
</gene>